<name>A0ACC1BVV3_9ROSI</name>
<evidence type="ECO:0000313" key="1">
    <source>
        <dbReference type="EMBL" id="KAJ0103266.1"/>
    </source>
</evidence>
<evidence type="ECO:0000313" key="2">
    <source>
        <dbReference type="Proteomes" id="UP001164250"/>
    </source>
</evidence>
<dbReference type="Proteomes" id="UP001164250">
    <property type="component" value="Chromosome 3"/>
</dbReference>
<sequence length="467" mass="53769">MMEEETVMEKKKHKGKHDKPKPWDEDPNVDRWKIEKFDPSWNEGGMLEVSSFSTLFPQYREKYLQQAWPMVKGALKEYGVSCELNLVEGSMTVSTTRKTRDPYIIVKARDLIRLLSRSVPAPQMSPSTSCFSPVDGLLRPMLTTLHSKLTTTLFWSWPPSESCHPSLIACGHNDTFLRSKVVLFLVLFNFLQSLPLHNVFFDLLTFTMVEGAIKILNDEVQCDIIKIGNLVRNKERFVKRRQHLVGPNSSTLKALEILTGCYILVQGNTVAAMGSFKGLKQVRKIVEDCIQNKMHPVYHIKILMMKKELEKDPTLANETWDRFLPKFKKKNVKQKKVKSKEKKPYTPFPPPPQPSKVDKLLESGEYFLSERKKESKKWQEKQEKQAEKTAENKRKREAAFIPPEEASKQDSRNHEDQNKDVAAMAMSLKEKAKKLKKQKSAENINAEEYIAASGEESSKKKKKSKHS</sequence>
<gene>
    <name evidence="1" type="ORF">Patl1_05137</name>
</gene>
<organism evidence="1 2">
    <name type="scientific">Pistacia atlantica</name>
    <dbReference type="NCBI Taxonomy" id="434234"/>
    <lineage>
        <taxon>Eukaryota</taxon>
        <taxon>Viridiplantae</taxon>
        <taxon>Streptophyta</taxon>
        <taxon>Embryophyta</taxon>
        <taxon>Tracheophyta</taxon>
        <taxon>Spermatophyta</taxon>
        <taxon>Magnoliopsida</taxon>
        <taxon>eudicotyledons</taxon>
        <taxon>Gunneridae</taxon>
        <taxon>Pentapetalae</taxon>
        <taxon>rosids</taxon>
        <taxon>malvids</taxon>
        <taxon>Sapindales</taxon>
        <taxon>Anacardiaceae</taxon>
        <taxon>Pistacia</taxon>
    </lineage>
</organism>
<protein>
    <submittedName>
        <fullName evidence="1">Uncharacterized protein</fullName>
    </submittedName>
</protein>
<reference evidence="2" key="1">
    <citation type="journal article" date="2023" name="G3 (Bethesda)">
        <title>Genome assembly and association tests identify interacting loci associated with vigor, precocity, and sex in interspecific pistachio rootstocks.</title>
        <authorList>
            <person name="Palmer W."/>
            <person name="Jacygrad E."/>
            <person name="Sagayaradj S."/>
            <person name="Cavanaugh K."/>
            <person name="Han R."/>
            <person name="Bertier L."/>
            <person name="Beede B."/>
            <person name="Kafkas S."/>
            <person name="Golino D."/>
            <person name="Preece J."/>
            <person name="Michelmore R."/>
        </authorList>
    </citation>
    <scope>NUCLEOTIDE SEQUENCE [LARGE SCALE GENOMIC DNA]</scope>
</reference>
<dbReference type="EMBL" id="CM047899">
    <property type="protein sequence ID" value="KAJ0103266.1"/>
    <property type="molecule type" value="Genomic_DNA"/>
</dbReference>
<accession>A0ACC1BVV3</accession>
<comment type="caution">
    <text evidence="1">The sequence shown here is derived from an EMBL/GenBank/DDBJ whole genome shotgun (WGS) entry which is preliminary data.</text>
</comment>
<keyword evidence="2" id="KW-1185">Reference proteome</keyword>
<proteinExistence type="predicted"/>